<protein>
    <submittedName>
        <fullName evidence="1">Uncharacterized protein</fullName>
    </submittedName>
</protein>
<evidence type="ECO:0000313" key="1">
    <source>
        <dbReference type="EMBL" id="HIU95383.1"/>
    </source>
</evidence>
<reference evidence="1" key="1">
    <citation type="submission" date="2020-10" db="EMBL/GenBank/DDBJ databases">
        <authorList>
            <person name="Gilroy R."/>
        </authorList>
    </citation>
    <scope>NUCLEOTIDE SEQUENCE</scope>
    <source>
        <strain evidence="1">ChiSjej4B22-8349</strain>
    </source>
</reference>
<comment type="caution">
    <text evidence="1">The sequence shown here is derived from an EMBL/GenBank/DDBJ whole genome shotgun (WGS) entry which is preliminary data.</text>
</comment>
<proteinExistence type="predicted"/>
<dbReference type="EMBL" id="DVOB01000035">
    <property type="protein sequence ID" value="HIU95383.1"/>
    <property type="molecule type" value="Genomic_DNA"/>
</dbReference>
<accession>A0A9D1N579</accession>
<gene>
    <name evidence="1" type="ORF">IAD25_01545</name>
</gene>
<dbReference type="Proteomes" id="UP000824130">
    <property type="component" value="Unassembled WGS sequence"/>
</dbReference>
<organism evidence="1 2">
    <name type="scientific">Candidatus Allocopromorpha excrementipullorum</name>
    <dbReference type="NCBI Taxonomy" id="2840743"/>
    <lineage>
        <taxon>Bacteria</taxon>
        <taxon>Bacillati</taxon>
        <taxon>Bacillota</taxon>
        <taxon>Clostridia</taxon>
        <taxon>Eubacteriales</taxon>
        <taxon>Eubacteriaceae</taxon>
        <taxon>Eubacteriaceae incertae sedis</taxon>
        <taxon>Candidatus Allocopromorpha</taxon>
    </lineage>
</organism>
<sequence>MVITIFPAMAFAQQETAVVNTEGDLTAALAAGSEILLGESFEINAPVKIL</sequence>
<dbReference type="AlphaFoldDB" id="A0A9D1N579"/>
<evidence type="ECO:0000313" key="2">
    <source>
        <dbReference type="Proteomes" id="UP000824130"/>
    </source>
</evidence>
<reference evidence="1" key="2">
    <citation type="journal article" date="2021" name="PeerJ">
        <title>Extensive microbial diversity within the chicken gut microbiome revealed by metagenomics and culture.</title>
        <authorList>
            <person name="Gilroy R."/>
            <person name="Ravi A."/>
            <person name="Getino M."/>
            <person name="Pursley I."/>
            <person name="Horton D.L."/>
            <person name="Alikhan N.F."/>
            <person name="Baker D."/>
            <person name="Gharbi K."/>
            <person name="Hall N."/>
            <person name="Watson M."/>
            <person name="Adriaenssens E.M."/>
            <person name="Foster-Nyarko E."/>
            <person name="Jarju S."/>
            <person name="Secka A."/>
            <person name="Antonio M."/>
            <person name="Oren A."/>
            <person name="Chaudhuri R.R."/>
            <person name="La Ragione R."/>
            <person name="Hildebrand F."/>
            <person name="Pallen M.J."/>
        </authorList>
    </citation>
    <scope>NUCLEOTIDE SEQUENCE</scope>
    <source>
        <strain evidence="1">ChiSjej4B22-8349</strain>
    </source>
</reference>
<name>A0A9D1N579_9FIRM</name>